<feature type="transmembrane region" description="Helical" evidence="1">
    <location>
        <begin position="98"/>
        <end position="116"/>
    </location>
</feature>
<keyword evidence="1" id="KW-0812">Transmembrane</keyword>
<proteinExistence type="predicted"/>
<organism evidence="2 3">
    <name type="scientific">Populus alba x Populus x berolinensis</name>
    <dbReference type="NCBI Taxonomy" id="444605"/>
    <lineage>
        <taxon>Eukaryota</taxon>
        <taxon>Viridiplantae</taxon>
        <taxon>Streptophyta</taxon>
        <taxon>Embryophyta</taxon>
        <taxon>Tracheophyta</taxon>
        <taxon>Spermatophyta</taxon>
        <taxon>Magnoliopsida</taxon>
        <taxon>eudicotyledons</taxon>
        <taxon>Gunneridae</taxon>
        <taxon>Pentapetalae</taxon>
        <taxon>rosids</taxon>
        <taxon>fabids</taxon>
        <taxon>Malpighiales</taxon>
        <taxon>Salicaceae</taxon>
        <taxon>Saliceae</taxon>
        <taxon>Populus</taxon>
    </lineage>
</organism>
<dbReference type="EMBL" id="JAQIZT010000001">
    <property type="protein sequence ID" value="KAJ7015381.1"/>
    <property type="molecule type" value="Genomic_DNA"/>
</dbReference>
<gene>
    <name evidence="2" type="ORF">NC653_004626</name>
</gene>
<keyword evidence="3" id="KW-1185">Reference proteome</keyword>
<dbReference type="AlphaFoldDB" id="A0AAD6WKV8"/>
<protein>
    <submittedName>
        <fullName evidence="2">Uncharacterized protein</fullName>
    </submittedName>
</protein>
<keyword evidence="1" id="KW-0472">Membrane</keyword>
<accession>A0AAD6WKV8</accession>
<evidence type="ECO:0000256" key="1">
    <source>
        <dbReference type="SAM" id="Phobius"/>
    </source>
</evidence>
<name>A0AAD6WKV8_9ROSI</name>
<evidence type="ECO:0000313" key="3">
    <source>
        <dbReference type="Proteomes" id="UP001164929"/>
    </source>
</evidence>
<keyword evidence="1" id="KW-1133">Transmembrane helix</keyword>
<comment type="caution">
    <text evidence="2">The sequence shown here is derived from an EMBL/GenBank/DDBJ whole genome shotgun (WGS) entry which is preliminary data.</text>
</comment>
<reference evidence="2 3" key="1">
    <citation type="journal article" date="2023" name="Mol. Ecol. Resour.">
        <title>Chromosome-level genome assembly of a triploid poplar Populus alba 'Berolinensis'.</title>
        <authorList>
            <person name="Chen S."/>
            <person name="Yu Y."/>
            <person name="Wang X."/>
            <person name="Wang S."/>
            <person name="Zhang T."/>
            <person name="Zhou Y."/>
            <person name="He R."/>
            <person name="Meng N."/>
            <person name="Wang Y."/>
            <person name="Liu W."/>
            <person name="Liu Z."/>
            <person name="Liu J."/>
            <person name="Guo Q."/>
            <person name="Huang H."/>
            <person name="Sederoff R.R."/>
            <person name="Wang G."/>
            <person name="Qu G."/>
            <person name="Chen S."/>
        </authorList>
    </citation>
    <scope>NUCLEOTIDE SEQUENCE [LARGE SCALE GENOMIC DNA]</scope>
    <source>
        <strain evidence="2">SC-2020</strain>
    </source>
</reference>
<sequence>MGIWEHINFTASEDDKCLKLFLLNCHVEKLIGEGIIKQKLKKSLHALCWKKVNYAFLLFLLMRTLDSLVIFIHFVEELPSRNMMKTIMHPYPFSKQRIALLIVCHVAIVSFCHMFYPGKFIIKDPDAYFIKSSQCDWLICMFE</sequence>
<dbReference type="Proteomes" id="UP001164929">
    <property type="component" value="Chromosome 1"/>
</dbReference>
<evidence type="ECO:0000313" key="2">
    <source>
        <dbReference type="EMBL" id="KAJ7015381.1"/>
    </source>
</evidence>
<feature type="transmembrane region" description="Helical" evidence="1">
    <location>
        <begin position="54"/>
        <end position="75"/>
    </location>
</feature>